<organism evidence="3">
    <name type="scientific">uncultured Sphingomonas sp</name>
    <dbReference type="NCBI Taxonomy" id="158754"/>
    <lineage>
        <taxon>Bacteria</taxon>
        <taxon>Pseudomonadati</taxon>
        <taxon>Pseudomonadota</taxon>
        <taxon>Alphaproteobacteria</taxon>
        <taxon>Sphingomonadales</taxon>
        <taxon>Sphingomonadaceae</taxon>
        <taxon>Sphingomonas</taxon>
        <taxon>environmental samples</taxon>
    </lineage>
</organism>
<evidence type="ECO:0000256" key="2">
    <source>
        <dbReference type="SAM" id="Phobius"/>
    </source>
</evidence>
<dbReference type="AlphaFoldDB" id="A0A6J4SBF3"/>
<dbReference type="RefSeq" id="WP_294171843.1">
    <property type="nucleotide sequence ID" value="NZ_CADCVZ010000008.1"/>
</dbReference>
<keyword evidence="2" id="KW-0812">Transmembrane</keyword>
<keyword evidence="2" id="KW-0472">Membrane</keyword>
<accession>A0A6J4SBF3</accession>
<reference evidence="3" key="1">
    <citation type="submission" date="2020-02" db="EMBL/GenBank/DDBJ databases">
        <authorList>
            <person name="Meier V. D."/>
        </authorList>
    </citation>
    <scope>NUCLEOTIDE SEQUENCE</scope>
    <source>
        <strain evidence="3">AVDCRST_MAG09</strain>
    </source>
</reference>
<protein>
    <recommendedName>
        <fullName evidence="4">Lipopolysaccharide export system protein LptC</fullName>
    </recommendedName>
</protein>
<name>A0A6J4SBF3_9SPHN</name>
<feature type="transmembrane region" description="Helical" evidence="2">
    <location>
        <begin position="31"/>
        <end position="49"/>
    </location>
</feature>
<sequence length="240" mass="25531">MSEAALQQRETQQHWAEPGSRHDRVVKLLKIGLPSAVGVIAAVLLMAPLTKKAEVSFILDKNEVESAPERMRIESARYTGKDDKGQPFVVQAQRAIQQTSDQPIVMIQGMLARLGLQTGTATIRADRGRYNLDDQRVNIIGPVRVSGPEGEQLVTQNVTVDLRNRTVSGGAGTGGSDAGDVQAGGVSGDARSEQLALSGGVSGRIKLGQFTAGRVRADLGTRTIVLDGGARLKIEQSAVR</sequence>
<dbReference type="EMBL" id="CADCVZ010000008">
    <property type="protein sequence ID" value="CAA9494878.1"/>
    <property type="molecule type" value="Genomic_DNA"/>
</dbReference>
<gene>
    <name evidence="3" type="ORF">AVDCRST_MAG09-342</name>
</gene>
<evidence type="ECO:0008006" key="4">
    <source>
        <dbReference type="Google" id="ProtNLM"/>
    </source>
</evidence>
<dbReference type="Pfam" id="PF06835">
    <property type="entry name" value="LptC"/>
    <property type="match status" value="1"/>
</dbReference>
<proteinExistence type="predicted"/>
<feature type="region of interest" description="Disordered" evidence="1">
    <location>
        <begin position="166"/>
        <end position="187"/>
    </location>
</feature>
<evidence type="ECO:0000256" key="1">
    <source>
        <dbReference type="SAM" id="MobiDB-lite"/>
    </source>
</evidence>
<keyword evidence="2" id="KW-1133">Transmembrane helix</keyword>
<evidence type="ECO:0000313" key="3">
    <source>
        <dbReference type="EMBL" id="CAA9494878.1"/>
    </source>
</evidence>
<dbReference type="InterPro" id="IPR010664">
    <property type="entry name" value="LipoPS_assembly_LptC-rel"/>
</dbReference>